<proteinExistence type="predicted"/>
<reference evidence="1 2" key="1">
    <citation type="submission" date="2020-08" db="EMBL/GenBank/DDBJ databases">
        <title>Genomic Encyclopedia of Type Strains, Phase IV (KMG-IV): sequencing the most valuable type-strain genomes for metagenomic binning, comparative biology and taxonomic classification.</title>
        <authorList>
            <person name="Goeker M."/>
        </authorList>
    </citation>
    <scope>NUCLEOTIDE SEQUENCE [LARGE SCALE GENOMIC DNA]</scope>
    <source>
        <strain evidence="1 2">DSM 23562</strain>
    </source>
</reference>
<gene>
    <name evidence="1" type="ORF">HNQ39_004536</name>
</gene>
<dbReference type="Proteomes" id="UP000520814">
    <property type="component" value="Unassembled WGS sequence"/>
</dbReference>
<organism evidence="1 2">
    <name type="scientific">Armatimonas rosea</name>
    <dbReference type="NCBI Taxonomy" id="685828"/>
    <lineage>
        <taxon>Bacteria</taxon>
        <taxon>Bacillati</taxon>
        <taxon>Armatimonadota</taxon>
        <taxon>Armatimonadia</taxon>
        <taxon>Armatimonadales</taxon>
        <taxon>Armatimonadaceae</taxon>
        <taxon>Armatimonas</taxon>
    </lineage>
</organism>
<dbReference type="Pfam" id="PF02620">
    <property type="entry name" value="YceD"/>
    <property type="match status" value="1"/>
</dbReference>
<keyword evidence="2" id="KW-1185">Reference proteome</keyword>
<name>A0A7W9STU5_ARMRO</name>
<comment type="caution">
    <text evidence="1">The sequence shown here is derived from an EMBL/GenBank/DDBJ whole genome shotgun (WGS) entry which is preliminary data.</text>
</comment>
<dbReference type="AlphaFoldDB" id="A0A7W9STU5"/>
<sequence>MSRFAYHTDDDDPGEGGVVSVAPANSKVAARGGVNRQAGVPGPDELLLDIGMLARTPGMRYKHRVGIPVGAIAELGAVTEVVGNVVLTNTGAALLLSGQVRSTLEMECTRCLQPTRQDVVTDLEESFDLIAENTAYAQGEVKIVDENVEAAVVEGTILNLGDLLRQNLLLAAPLQPLCAGGCSNGVSVLEDELDTVVTSTPLAGLGELWAKRQHATEE</sequence>
<evidence type="ECO:0000313" key="1">
    <source>
        <dbReference type="EMBL" id="MBB6052715.1"/>
    </source>
</evidence>
<dbReference type="InterPro" id="IPR003772">
    <property type="entry name" value="YceD"/>
</dbReference>
<protein>
    <submittedName>
        <fullName evidence="1">Uncharacterized metal-binding protein YceD (DUF177 family)</fullName>
    </submittedName>
</protein>
<evidence type="ECO:0000313" key="2">
    <source>
        <dbReference type="Proteomes" id="UP000520814"/>
    </source>
</evidence>
<dbReference type="EMBL" id="JACHGW010000004">
    <property type="protein sequence ID" value="MBB6052715.1"/>
    <property type="molecule type" value="Genomic_DNA"/>
</dbReference>
<dbReference type="RefSeq" id="WP_184202267.1">
    <property type="nucleotide sequence ID" value="NZ_JACHGW010000004.1"/>
</dbReference>
<accession>A0A7W9STU5</accession>